<evidence type="ECO:0000313" key="6">
    <source>
        <dbReference type="Proteomes" id="UP000198948"/>
    </source>
</evidence>
<dbReference type="STRING" id="142588.SAMN04488559_12715"/>
<dbReference type="Proteomes" id="UP000198948">
    <property type="component" value="Unassembled WGS sequence"/>
</dbReference>
<accession>A0A1H9UCM1</accession>
<reference evidence="5 6" key="1">
    <citation type="submission" date="2016-10" db="EMBL/GenBank/DDBJ databases">
        <authorList>
            <person name="de Groot N.N."/>
        </authorList>
    </citation>
    <scope>NUCLEOTIDE SEQUENCE [LARGE SCALE GENOMIC DNA]</scope>
    <source>
        <strain evidence="5 6">DSM 13760</strain>
    </source>
</reference>
<comment type="cofactor">
    <cofactor evidence="1">
        <name>thiamine diphosphate</name>
        <dbReference type="ChEBI" id="CHEBI:58937"/>
    </cofactor>
</comment>
<gene>
    <name evidence="5" type="ORF">SAMN04488559_12715</name>
</gene>
<comment type="similarity">
    <text evidence="2">Belongs to the transketolase family.</text>
</comment>
<dbReference type="InterPro" id="IPR029061">
    <property type="entry name" value="THDP-binding"/>
</dbReference>
<dbReference type="Gene3D" id="3.40.50.970">
    <property type="match status" value="1"/>
</dbReference>
<proteinExistence type="inferred from homology"/>
<evidence type="ECO:0000259" key="4">
    <source>
        <dbReference type="Pfam" id="PF00456"/>
    </source>
</evidence>
<feature type="domain" description="Transketolase N-terminal" evidence="4">
    <location>
        <begin position="5"/>
        <end position="264"/>
    </location>
</feature>
<evidence type="ECO:0000313" key="5">
    <source>
        <dbReference type="EMBL" id="SES07300.1"/>
    </source>
</evidence>
<dbReference type="InterPro" id="IPR005474">
    <property type="entry name" value="Transketolase_N"/>
</dbReference>
<keyword evidence="6" id="KW-1185">Reference proteome</keyword>
<dbReference type="OrthoDB" id="8732661at2"/>
<evidence type="ECO:0000256" key="1">
    <source>
        <dbReference type="ARBA" id="ARBA00001964"/>
    </source>
</evidence>
<sequence>MDLQHFAKQIRYYTLKELNHLGFGHYGGSLSLVETLAVLYGAEMNASPAKRTDPDRDYFVLSKGHAGPALYATLFLKGYFDEDFLYSLNQNGTNLPSHPDCNKTPGVDMTTGSLGQGISAATGIAKGNKILGKSNYTFAVVGDGELNEGQCWEAFQFAAHHQLDHLVVLIDDNKKQLDGYTSEISEPFDFVEKMTAFGFNSWRIPGNDIEAIQAAIQKAKSLSGKPVAIVLDTIKGYGVPYVAEMKDNHHIRPNAQGVQALKDAVTTLGHELGLGGNE</sequence>
<dbReference type="PANTHER" id="PTHR47514">
    <property type="entry name" value="TRANSKETOLASE N-TERMINAL SECTION-RELATED"/>
    <property type="match status" value="1"/>
</dbReference>
<protein>
    <submittedName>
        <fullName evidence="5">Transketolase subunit A</fullName>
    </submittedName>
</protein>
<dbReference type="AlphaFoldDB" id="A0A1H9UCM1"/>
<dbReference type="PANTHER" id="PTHR47514:SF1">
    <property type="entry name" value="TRANSKETOLASE N-TERMINAL SECTION-RELATED"/>
    <property type="match status" value="1"/>
</dbReference>
<organism evidence="5 6">
    <name type="scientific">Isobaculum melis</name>
    <dbReference type="NCBI Taxonomy" id="142588"/>
    <lineage>
        <taxon>Bacteria</taxon>
        <taxon>Bacillati</taxon>
        <taxon>Bacillota</taxon>
        <taxon>Bacilli</taxon>
        <taxon>Lactobacillales</taxon>
        <taxon>Carnobacteriaceae</taxon>
        <taxon>Isobaculum</taxon>
    </lineage>
</organism>
<dbReference type="RefSeq" id="WP_092654080.1">
    <property type="nucleotide sequence ID" value="NZ_FOHA01000027.1"/>
</dbReference>
<name>A0A1H9UCM1_9LACT</name>
<dbReference type="EMBL" id="FOHA01000027">
    <property type="protein sequence ID" value="SES07300.1"/>
    <property type="molecule type" value="Genomic_DNA"/>
</dbReference>
<evidence type="ECO:0000256" key="3">
    <source>
        <dbReference type="ARBA" id="ARBA00023052"/>
    </source>
</evidence>
<dbReference type="Pfam" id="PF00456">
    <property type="entry name" value="Transketolase_N"/>
    <property type="match status" value="1"/>
</dbReference>
<evidence type="ECO:0000256" key="2">
    <source>
        <dbReference type="ARBA" id="ARBA00007131"/>
    </source>
</evidence>
<keyword evidence="3" id="KW-0786">Thiamine pyrophosphate</keyword>
<dbReference type="SUPFAM" id="SSF52518">
    <property type="entry name" value="Thiamin diphosphate-binding fold (THDP-binding)"/>
    <property type="match status" value="1"/>
</dbReference>
<dbReference type="CDD" id="cd02012">
    <property type="entry name" value="TPP_TK"/>
    <property type="match status" value="1"/>
</dbReference>